<dbReference type="InterPro" id="IPR011992">
    <property type="entry name" value="EF-hand-dom_pair"/>
</dbReference>
<dbReference type="InterPro" id="IPR018247">
    <property type="entry name" value="EF_Hand_1_Ca_BS"/>
</dbReference>
<evidence type="ECO:0000259" key="6">
    <source>
        <dbReference type="PROSITE" id="PS50222"/>
    </source>
</evidence>
<feature type="compositionally biased region" description="Low complexity" evidence="4">
    <location>
        <begin position="71"/>
        <end position="81"/>
    </location>
</feature>
<dbReference type="InterPro" id="IPR002048">
    <property type="entry name" value="EF_hand_dom"/>
</dbReference>
<name>A0A0L0DN04_THETB</name>
<evidence type="ECO:0000256" key="3">
    <source>
        <dbReference type="PROSITE-ProRule" id="PRU00168"/>
    </source>
</evidence>
<feature type="domain" description="Ras-GEF" evidence="5">
    <location>
        <begin position="533"/>
        <end position="758"/>
    </location>
</feature>
<dbReference type="InterPro" id="IPR036964">
    <property type="entry name" value="RASGEF_cat_dom_sf"/>
</dbReference>
<dbReference type="SUPFAM" id="SSF48366">
    <property type="entry name" value="Ras GEF"/>
    <property type="match status" value="2"/>
</dbReference>
<feature type="compositionally biased region" description="Low complexity" evidence="4">
    <location>
        <begin position="51"/>
        <end position="61"/>
    </location>
</feature>
<accession>A0A0L0DN04</accession>
<feature type="region of interest" description="Disordered" evidence="4">
    <location>
        <begin position="51"/>
        <end position="109"/>
    </location>
</feature>
<proteinExistence type="predicted"/>
<feature type="region of interest" description="Disordered" evidence="4">
    <location>
        <begin position="1"/>
        <end position="37"/>
    </location>
</feature>
<dbReference type="GO" id="GO:0005085">
    <property type="term" value="F:guanyl-nucleotide exchange factor activity"/>
    <property type="evidence" value="ECO:0007669"/>
    <property type="project" value="UniProtKB-KW"/>
</dbReference>
<organism evidence="7 8">
    <name type="scientific">Thecamonas trahens ATCC 50062</name>
    <dbReference type="NCBI Taxonomy" id="461836"/>
    <lineage>
        <taxon>Eukaryota</taxon>
        <taxon>Apusozoa</taxon>
        <taxon>Apusomonadida</taxon>
        <taxon>Apusomonadidae</taxon>
        <taxon>Thecamonas</taxon>
    </lineage>
</organism>
<dbReference type="GeneID" id="25561099"/>
<dbReference type="SMART" id="SM00147">
    <property type="entry name" value="RasGEF"/>
    <property type="match status" value="1"/>
</dbReference>
<evidence type="ECO:0000313" key="8">
    <source>
        <dbReference type="Proteomes" id="UP000054408"/>
    </source>
</evidence>
<dbReference type="InterPro" id="IPR023578">
    <property type="entry name" value="Ras_GEF_dom_sf"/>
</dbReference>
<dbReference type="Pfam" id="PF13499">
    <property type="entry name" value="EF-hand_7"/>
    <property type="match status" value="1"/>
</dbReference>
<feature type="domain" description="EF-hand" evidence="6">
    <location>
        <begin position="160"/>
        <end position="195"/>
    </location>
</feature>
<dbReference type="GO" id="GO:0005509">
    <property type="term" value="F:calcium ion binding"/>
    <property type="evidence" value="ECO:0007669"/>
    <property type="project" value="InterPro"/>
</dbReference>
<dbReference type="RefSeq" id="XP_013761952.1">
    <property type="nucleotide sequence ID" value="XM_013906498.1"/>
</dbReference>
<evidence type="ECO:0000259" key="5">
    <source>
        <dbReference type="PROSITE" id="PS50009"/>
    </source>
</evidence>
<keyword evidence="8" id="KW-1185">Reference proteome</keyword>
<reference evidence="7 8" key="1">
    <citation type="submission" date="2010-05" db="EMBL/GenBank/DDBJ databases">
        <title>The Genome Sequence of Thecamonas trahens ATCC 50062.</title>
        <authorList>
            <consortium name="The Broad Institute Genome Sequencing Platform"/>
            <person name="Russ C."/>
            <person name="Cuomo C."/>
            <person name="Shea T."/>
            <person name="Young S.K."/>
            <person name="Zeng Q."/>
            <person name="Koehrsen M."/>
            <person name="Haas B."/>
            <person name="Borodovsky M."/>
            <person name="Guigo R."/>
            <person name="Alvarado L."/>
            <person name="Berlin A."/>
            <person name="Bochicchio J."/>
            <person name="Borenstein D."/>
            <person name="Chapman S."/>
            <person name="Chen Z."/>
            <person name="Freedman E."/>
            <person name="Gellesch M."/>
            <person name="Goldberg J."/>
            <person name="Griggs A."/>
            <person name="Gujja S."/>
            <person name="Heilman E."/>
            <person name="Heiman D."/>
            <person name="Hepburn T."/>
            <person name="Howarth C."/>
            <person name="Jen D."/>
            <person name="Larson L."/>
            <person name="Mehta T."/>
            <person name="Park D."/>
            <person name="Pearson M."/>
            <person name="Roberts A."/>
            <person name="Saif S."/>
            <person name="Shenoy N."/>
            <person name="Sisk P."/>
            <person name="Stolte C."/>
            <person name="Sykes S."/>
            <person name="Thomson T."/>
            <person name="Walk T."/>
            <person name="White J."/>
            <person name="Yandava C."/>
            <person name="Burger G."/>
            <person name="Gray M.W."/>
            <person name="Holland P.W.H."/>
            <person name="King N."/>
            <person name="Lang F.B.F."/>
            <person name="Roger A.J."/>
            <person name="Ruiz-Trillo I."/>
            <person name="Lander E."/>
            <person name="Nusbaum C."/>
        </authorList>
    </citation>
    <scope>NUCLEOTIDE SEQUENCE [LARGE SCALE GENOMIC DNA]</scope>
    <source>
        <strain evidence="7 8">ATCC 50062</strain>
    </source>
</reference>
<dbReference type="eggNOG" id="KOG3417">
    <property type="taxonomic scope" value="Eukaryota"/>
</dbReference>
<keyword evidence="1 3" id="KW-0344">Guanine-nucleotide releasing factor</keyword>
<dbReference type="AlphaFoldDB" id="A0A0L0DN04"/>
<dbReference type="PANTHER" id="PTHR23113">
    <property type="entry name" value="GUANINE NUCLEOTIDE EXCHANGE FACTOR"/>
    <property type="match status" value="1"/>
</dbReference>
<dbReference type="PROSITE" id="PS50009">
    <property type="entry name" value="RASGEF_CAT"/>
    <property type="match status" value="2"/>
</dbReference>
<dbReference type="Proteomes" id="UP000054408">
    <property type="component" value="Unassembled WGS sequence"/>
</dbReference>
<dbReference type="CDD" id="cd00051">
    <property type="entry name" value="EFh"/>
    <property type="match status" value="1"/>
</dbReference>
<dbReference type="EMBL" id="GL349437">
    <property type="protein sequence ID" value="KNC53635.1"/>
    <property type="molecule type" value="Genomic_DNA"/>
</dbReference>
<dbReference type="Gene3D" id="1.10.238.10">
    <property type="entry name" value="EF-hand"/>
    <property type="match status" value="1"/>
</dbReference>
<gene>
    <name evidence="7" type="ORF">AMSG_01344</name>
</gene>
<dbReference type="STRING" id="461836.A0A0L0DN04"/>
<evidence type="ECO:0000256" key="2">
    <source>
        <dbReference type="ARBA" id="ARBA00022837"/>
    </source>
</evidence>
<dbReference type="Pfam" id="PF00617">
    <property type="entry name" value="RasGEF"/>
    <property type="match status" value="2"/>
</dbReference>
<feature type="domain" description="Ras-GEF" evidence="5">
    <location>
        <begin position="863"/>
        <end position="1121"/>
    </location>
</feature>
<evidence type="ECO:0000256" key="4">
    <source>
        <dbReference type="SAM" id="MobiDB-lite"/>
    </source>
</evidence>
<evidence type="ECO:0000313" key="7">
    <source>
        <dbReference type="EMBL" id="KNC53635.1"/>
    </source>
</evidence>
<dbReference type="PROSITE" id="PS00018">
    <property type="entry name" value="EF_HAND_1"/>
    <property type="match status" value="1"/>
</dbReference>
<dbReference type="PANTHER" id="PTHR23113:SF99">
    <property type="entry name" value="RASGEF DOMAIN-CONTAINING PROTEIN"/>
    <property type="match status" value="1"/>
</dbReference>
<dbReference type="InterPro" id="IPR001895">
    <property type="entry name" value="RASGEF_cat_dom"/>
</dbReference>
<dbReference type="OrthoDB" id="546434at2759"/>
<dbReference type="SUPFAM" id="SSF47473">
    <property type="entry name" value="EF-hand"/>
    <property type="match status" value="1"/>
</dbReference>
<evidence type="ECO:0008006" key="9">
    <source>
        <dbReference type="Google" id="ProtNLM"/>
    </source>
</evidence>
<feature type="domain" description="EF-hand" evidence="6">
    <location>
        <begin position="196"/>
        <end position="231"/>
    </location>
</feature>
<protein>
    <recommendedName>
        <fullName evidence="9">Calmodulin</fullName>
    </recommendedName>
</protein>
<keyword evidence="2" id="KW-0106">Calcium</keyword>
<dbReference type="Gene3D" id="1.10.840.10">
    <property type="entry name" value="Ras guanine-nucleotide exchange factors catalytic domain"/>
    <property type="match status" value="2"/>
</dbReference>
<dbReference type="GO" id="GO:0007264">
    <property type="term" value="P:small GTPase-mediated signal transduction"/>
    <property type="evidence" value="ECO:0007669"/>
    <property type="project" value="InterPro"/>
</dbReference>
<dbReference type="InterPro" id="IPR008937">
    <property type="entry name" value="Ras-like_GEF"/>
</dbReference>
<dbReference type="PROSITE" id="PS50222">
    <property type="entry name" value="EF_HAND_2"/>
    <property type="match status" value="2"/>
</dbReference>
<sequence>MAALSQSSPEVHVTVEAEEEGGQRRSSRLRRLRTTGSISQGVLDLESAFLSSGSSSASGTEKSGGSGSGSGSSSSSSTFSSDEVADGGEGASVRQRRRKVKATSGNDRSRSDVDKLAKLVKLKRKLKEKVQVLKARKVKAYLIKPVYAEYSRVSKAIKALKTKQALSAFQVIDTDGNGTLSVSEFASLVRRIVPTFSDADVDSAFSSLDLDASATISRDEFVAWWESFDRTDNKMVNLRRKLGNWEQLSAATAEGSMSAGPELGSSSPPVNSVAARRARRTKAKRKQSSALLQHSRSAVSVHLAASPQSPAGTWPRISAYQYRLNPTKPSLAKYFPFWEDFYTAPFLVASISRIPVEMLLRVLLSPQPYLYEVADAVAPEVDIRVSDPELLRVVLVSFEDYLSVETLLGLLLERMTCMPLDAVPAEAFKPWALSAAVLAFLYTWVVTAPYNFELSARRAQARAVVKATAPAPDKPVVAALQRAVLIELKGVASVVKQSYAVDPESVVACGKPIPSPVVPVSLRPTRLSLVRIGPLEFARQLTLINFEAFMAIRPNEFLLKVDSPHIRLFAEQYSRIVNLVATQILIASPLAAQIELVCVVIDAALICYTFDNFFGMNALRVSLGSAAIDRLSSLWSMLPPAYERRMKKLEDINALKSHHKHLREAHARASPPAIPLTSLYDRRIITIDVAETKREGAYELLNVDRQRYMVQEVDKLAAFRAGRYLIQHIPAIRDFLLTDGPAWDEDQQYQASVSLQPPASSASSSSFKKRRSSVAFKFTAPLELSDIVKPAHSYLDDPAGLPDRIHSLSVVTPDAVRAATPKQFRRIKHMRSASSGDIDAMRRSEPLRPVLKGSPPVTLSSTPPLAVVEQVALLFRPLITALAPSALVDAALAIVPLDADADEADVLVAIKDAPASVVAATELYTHIRALVASEVLTGDTPRARAERICWAVDLARAAVLTGTYPLLFAVVAVLDSPAIRSLKRTQSVVPAPVENALAQLIAVCKDHSEHAAYLSLLRYSAGPVIVHHICHLRILARKLASILEAAATAENAIMAAELLYPHRTEPDTAIAATIQLYHPKYGLEPQHWALASKHILSAASSSKVGKVEHSLWRAASTRQPEDVLADIFSA</sequence>
<evidence type="ECO:0000256" key="1">
    <source>
        <dbReference type="ARBA" id="ARBA00022658"/>
    </source>
</evidence>
<dbReference type="SMART" id="SM00054">
    <property type="entry name" value="EFh"/>
    <property type="match status" value="2"/>
</dbReference>